<dbReference type="InterPro" id="IPR009079">
    <property type="entry name" value="4_helix_cytokine-like_core"/>
</dbReference>
<dbReference type="GO" id="GO:0005126">
    <property type="term" value="F:cytokine receptor binding"/>
    <property type="evidence" value="ECO:0007669"/>
    <property type="project" value="InterPro"/>
</dbReference>
<dbReference type="InterPro" id="IPR020410">
    <property type="entry name" value="IL-15_fish"/>
</dbReference>
<reference evidence="8" key="2">
    <citation type="submission" date="2025-09" db="UniProtKB">
        <authorList>
            <consortium name="Ensembl"/>
        </authorList>
    </citation>
    <scope>IDENTIFICATION</scope>
</reference>
<dbReference type="InterPro" id="IPR003443">
    <property type="entry name" value="IL-15/IL-21_fam"/>
</dbReference>
<dbReference type="Pfam" id="PF02372">
    <property type="entry name" value="IL15"/>
    <property type="match status" value="1"/>
</dbReference>
<evidence type="ECO:0000256" key="1">
    <source>
        <dbReference type="ARBA" id="ARBA00004613"/>
    </source>
</evidence>
<dbReference type="Proteomes" id="UP000694523">
    <property type="component" value="Unplaced"/>
</dbReference>
<dbReference type="GO" id="GO:0001819">
    <property type="term" value="P:positive regulation of cytokine production"/>
    <property type="evidence" value="ECO:0007669"/>
    <property type="project" value="TreeGrafter"/>
</dbReference>
<evidence type="ECO:0000256" key="4">
    <source>
        <dbReference type="ARBA" id="ARBA00022525"/>
    </source>
</evidence>
<dbReference type="GO" id="GO:0050778">
    <property type="term" value="P:positive regulation of immune response"/>
    <property type="evidence" value="ECO:0007669"/>
    <property type="project" value="TreeGrafter"/>
</dbReference>
<dbReference type="PRINTS" id="PR01930">
    <property type="entry name" value="INTRLEUKIN15"/>
</dbReference>
<evidence type="ECO:0000256" key="2">
    <source>
        <dbReference type="ARBA" id="ARBA00006050"/>
    </source>
</evidence>
<keyword evidence="3 7" id="KW-0202">Cytokine</keyword>
<evidence type="ECO:0000256" key="3">
    <source>
        <dbReference type="ARBA" id="ARBA00022514"/>
    </source>
</evidence>
<dbReference type="GO" id="GO:0042102">
    <property type="term" value="P:positive regulation of T cell proliferation"/>
    <property type="evidence" value="ECO:0007669"/>
    <property type="project" value="TreeGrafter"/>
</dbReference>
<reference evidence="8" key="1">
    <citation type="submission" date="2025-08" db="UniProtKB">
        <authorList>
            <consortium name="Ensembl"/>
        </authorList>
    </citation>
    <scope>IDENTIFICATION</scope>
</reference>
<sequence length="124" mass="13615">MCIPTIGQDCLQESLRSLRHVFEKSDAMLYAPSVDEIKPNCDVPSLKCYMLEVEMVLIEQQIDGNDSNAKCIFSFNDKCSKPNACAETNAGSCPPCEATALRNSTIFLDNLNNILSKIMSNGST</sequence>
<dbReference type="GO" id="GO:0006955">
    <property type="term" value="P:immune response"/>
    <property type="evidence" value="ECO:0007669"/>
    <property type="project" value="InterPro"/>
</dbReference>
<dbReference type="PRINTS" id="PR01949">
    <property type="entry name" value="INTLKN15FISH"/>
</dbReference>
<evidence type="ECO:0000256" key="6">
    <source>
        <dbReference type="ARBA" id="ARBA00023157"/>
    </source>
</evidence>
<dbReference type="SUPFAM" id="SSF47266">
    <property type="entry name" value="4-helical cytokines"/>
    <property type="match status" value="1"/>
</dbReference>
<keyword evidence="6" id="KW-1015">Disulfide bond</keyword>
<dbReference type="GO" id="GO:0005125">
    <property type="term" value="F:cytokine activity"/>
    <property type="evidence" value="ECO:0007669"/>
    <property type="project" value="UniProtKB-KW"/>
</dbReference>
<evidence type="ECO:0000256" key="7">
    <source>
        <dbReference type="RuleBase" id="RU003453"/>
    </source>
</evidence>
<comment type="subcellular location">
    <subcellularLocation>
        <location evidence="1">Secreted</location>
    </subcellularLocation>
</comment>
<dbReference type="PANTHER" id="PTHR14356:SF3">
    <property type="entry name" value="INTERLEUKIN-15"/>
    <property type="match status" value="1"/>
</dbReference>
<comment type="similarity">
    <text evidence="2 7">Belongs to the IL-15/IL-21 family.</text>
</comment>
<dbReference type="InterPro" id="IPR020439">
    <property type="entry name" value="IL-15"/>
</dbReference>
<evidence type="ECO:0000313" key="8">
    <source>
        <dbReference type="Ensembl" id="ENSNMLP00000025459.1"/>
    </source>
</evidence>
<dbReference type="GO" id="GO:0005615">
    <property type="term" value="C:extracellular space"/>
    <property type="evidence" value="ECO:0007669"/>
    <property type="project" value="UniProtKB-KW"/>
</dbReference>
<dbReference type="Gene3D" id="1.20.1250.70">
    <property type="entry name" value="Interleukin-15/Interleukin-21"/>
    <property type="match status" value="1"/>
</dbReference>
<keyword evidence="5" id="KW-0732">Signal</keyword>
<evidence type="ECO:0000256" key="5">
    <source>
        <dbReference type="ARBA" id="ARBA00022729"/>
    </source>
</evidence>
<dbReference type="AlphaFoldDB" id="A0A8C6TTU5"/>
<evidence type="ECO:0000313" key="9">
    <source>
        <dbReference type="Proteomes" id="UP000694523"/>
    </source>
</evidence>
<protein>
    <recommendedName>
        <fullName evidence="7">Interleukin</fullName>
    </recommendedName>
</protein>
<name>A0A8C6TTU5_9GOBI</name>
<keyword evidence="9" id="KW-1185">Reference proteome</keyword>
<dbReference type="GO" id="GO:0042119">
    <property type="term" value="P:neutrophil activation"/>
    <property type="evidence" value="ECO:0007669"/>
    <property type="project" value="TreeGrafter"/>
</dbReference>
<organism evidence="8 9">
    <name type="scientific">Neogobius melanostomus</name>
    <name type="common">round goby</name>
    <dbReference type="NCBI Taxonomy" id="47308"/>
    <lineage>
        <taxon>Eukaryota</taxon>
        <taxon>Metazoa</taxon>
        <taxon>Chordata</taxon>
        <taxon>Craniata</taxon>
        <taxon>Vertebrata</taxon>
        <taxon>Euteleostomi</taxon>
        <taxon>Actinopterygii</taxon>
        <taxon>Neopterygii</taxon>
        <taxon>Teleostei</taxon>
        <taxon>Neoteleostei</taxon>
        <taxon>Acanthomorphata</taxon>
        <taxon>Gobiaria</taxon>
        <taxon>Gobiiformes</taxon>
        <taxon>Gobioidei</taxon>
        <taxon>Gobiidae</taxon>
        <taxon>Benthophilinae</taxon>
        <taxon>Neogobiini</taxon>
        <taxon>Neogobius</taxon>
    </lineage>
</organism>
<keyword evidence="4" id="KW-0964">Secreted</keyword>
<accession>A0A8C6TTU5</accession>
<dbReference type="Ensembl" id="ENSNMLT00000028473.1">
    <property type="protein sequence ID" value="ENSNMLP00000025459.1"/>
    <property type="gene ID" value="ENSNMLG00000016266.1"/>
</dbReference>
<proteinExistence type="inferred from homology"/>
<dbReference type="PANTHER" id="PTHR14356">
    <property type="entry name" value="INTERLEUKIN-15-RELATED"/>
    <property type="match status" value="1"/>
</dbReference>